<dbReference type="GO" id="GO:0006355">
    <property type="term" value="P:regulation of DNA-templated transcription"/>
    <property type="evidence" value="ECO:0007669"/>
    <property type="project" value="TreeGrafter"/>
</dbReference>
<evidence type="ECO:0000256" key="1">
    <source>
        <dbReference type="ARBA" id="ARBA00009437"/>
    </source>
</evidence>
<dbReference type="Proteomes" id="UP000186112">
    <property type="component" value="Unassembled WGS sequence"/>
</dbReference>
<evidence type="ECO:0000256" key="4">
    <source>
        <dbReference type="ARBA" id="ARBA00023163"/>
    </source>
</evidence>
<dbReference type="OrthoDB" id="9785745at2"/>
<name>A0A1U7M480_TISCR</name>
<evidence type="ECO:0000256" key="3">
    <source>
        <dbReference type="ARBA" id="ARBA00023125"/>
    </source>
</evidence>
<dbReference type="PANTHER" id="PTHR30126:SF40">
    <property type="entry name" value="HTH-TYPE TRANSCRIPTIONAL REGULATOR GLTR"/>
    <property type="match status" value="1"/>
</dbReference>
<feature type="domain" description="LysR substrate-binding" evidence="5">
    <location>
        <begin position="48"/>
        <end position="106"/>
    </location>
</feature>
<comment type="similarity">
    <text evidence="1">Belongs to the LysR transcriptional regulatory family.</text>
</comment>
<reference evidence="6 7" key="1">
    <citation type="submission" date="2016-02" db="EMBL/GenBank/DDBJ databases">
        <title>Genome sequence of Tissierella creatinophila DSM 6911.</title>
        <authorList>
            <person name="Poehlein A."/>
            <person name="Daniel R."/>
        </authorList>
    </citation>
    <scope>NUCLEOTIDE SEQUENCE [LARGE SCALE GENOMIC DNA]</scope>
    <source>
        <strain evidence="6 7">DSM 6911</strain>
    </source>
</reference>
<organism evidence="6 7">
    <name type="scientific">Tissierella creatinophila DSM 6911</name>
    <dbReference type="NCBI Taxonomy" id="1123403"/>
    <lineage>
        <taxon>Bacteria</taxon>
        <taxon>Bacillati</taxon>
        <taxon>Bacillota</taxon>
        <taxon>Tissierellia</taxon>
        <taxon>Tissierellales</taxon>
        <taxon>Tissierellaceae</taxon>
        <taxon>Tissierella</taxon>
    </lineage>
</organism>
<accession>A0A1U7M480</accession>
<dbReference type="GO" id="GO:0000976">
    <property type="term" value="F:transcription cis-regulatory region binding"/>
    <property type="evidence" value="ECO:0007669"/>
    <property type="project" value="TreeGrafter"/>
</dbReference>
<dbReference type="PANTHER" id="PTHR30126">
    <property type="entry name" value="HTH-TYPE TRANSCRIPTIONAL REGULATOR"/>
    <property type="match status" value="1"/>
</dbReference>
<keyword evidence="4" id="KW-0804">Transcription</keyword>
<dbReference type="Pfam" id="PF03466">
    <property type="entry name" value="LysR_substrate"/>
    <property type="match status" value="1"/>
</dbReference>
<dbReference type="EMBL" id="LTDM01000043">
    <property type="protein sequence ID" value="OLS02101.1"/>
    <property type="molecule type" value="Genomic_DNA"/>
</dbReference>
<evidence type="ECO:0000259" key="5">
    <source>
        <dbReference type="Pfam" id="PF03466"/>
    </source>
</evidence>
<evidence type="ECO:0000313" key="7">
    <source>
        <dbReference type="Proteomes" id="UP000186112"/>
    </source>
</evidence>
<gene>
    <name evidence="6" type="ORF">TICRE_19190</name>
</gene>
<proteinExistence type="inferred from homology"/>
<protein>
    <submittedName>
        <fullName evidence="6">Putative DNA-binding transcriptional regulator</fullName>
    </submittedName>
</protein>
<sequence>MEESYGVKLFNYSEKTLALTREGRILYEFYVAMKTSSDKIKTMLAIKGENTSLKFSTTLIIGEYTMSRLLKTLLSDYPLIDISMVVKNTENLLLYLQDGKIDFAILEL</sequence>
<dbReference type="InterPro" id="IPR005119">
    <property type="entry name" value="LysR_subst-bd"/>
</dbReference>
<keyword evidence="7" id="KW-1185">Reference proteome</keyword>
<evidence type="ECO:0000313" key="6">
    <source>
        <dbReference type="EMBL" id="OLS02101.1"/>
    </source>
</evidence>
<keyword evidence="2" id="KW-0805">Transcription regulation</keyword>
<keyword evidence="3 6" id="KW-0238">DNA-binding</keyword>
<dbReference type="SUPFAM" id="SSF53850">
    <property type="entry name" value="Periplasmic binding protein-like II"/>
    <property type="match status" value="1"/>
</dbReference>
<evidence type="ECO:0000256" key="2">
    <source>
        <dbReference type="ARBA" id="ARBA00023015"/>
    </source>
</evidence>
<dbReference type="AlphaFoldDB" id="A0A1U7M480"/>
<dbReference type="Gene3D" id="3.40.190.10">
    <property type="entry name" value="Periplasmic binding protein-like II"/>
    <property type="match status" value="1"/>
</dbReference>
<comment type="caution">
    <text evidence="6">The sequence shown here is derived from an EMBL/GenBank/DDBJ whole genome shotgun (WGS) entry which is preliminary data.</text>
</comment>